<gene>
    <name evidence="6" type="ORF">Aco04nite_43780</name>
</gene>
<evidence type="ECO:0000256" key="1">
    <source>
        <dbReference type="ARBA" id="ARBA00022898"/>
    </source>
</evidence>
<evidence type="ECO:0000256" key="3">
    <source>
        <dbReference type="PIRSR" id="PIRSR004848-1"/>
    </source>
</evidence>
<dbReference type="HAMAP" id="MF_02087">
    <property type="entry name" value="PLP_homeostasis"/>
    <property type="match status" value="1"/>
</dbReference>
<comment type="cofactor">
    <cofactor evidence="3">
        <name>pyridoxal 5'-phosphate</name>
        <dbReference type="ChEBI" id="CHEBI:597326"/>
    </cofactor>
</comment>
<dbReference type="PANTHER" id="PTHR10146">
    <property type="entry name" value="PROLINE SYNTHETASE CO-TRANSCRIBED BACTERIAL HOMOLOG PROTEIN"/>
    <property type="match status" value="1"/>
</dbReference>
<feature type="modified residue" description="N6-(pyridoxal phosphate)lysine" evidence="2 3">
    <location>
        <position position="41"/>
    </location>
</feature>
<comment type="similarity">
    <text evidence="2 4">Belongs to the pyridoxal phosphate-binding protein YggS/PROSC family.</text>
</comment>
<evidence type="ECO:0000313" key="7">
    <source>
        <dbReference type="Proteomes" id="UP000680865"/>
    </source>
</evidence>
<dbReference type="InterPro" id="IPR001608">
    <property type="entry name" value="Ala_racemase_N"/>
</dbReference>
<dbReference type="GO" id="GO:0030170">
    <property type="term" value="F:pyridoxal phosphate binding"/>
    <property type="evidence" value="ECO:0007669"/>
    <property type="project" value="UniProtKB-UniRule"/>
</dbReference>
<protein>
    <recommendedName>
        <fullName evidence="2">Pyridoxal phosphate homeostasis protein</fullName>
        <shortName evidence="2">PLP homeostasis protein</shortName>
    </recommendedName>
</protein>
<sequence length="236" mass="24740">MPQSRRDELAASLTEVRERIVRACVAADRDPGSVSLVAITKTYPASDVVHLAALGVTDVGENKDQEAAAKAASVSAEDAAVRWHFVGQLQRNKARSVVTYADVVESVDSVRLASALDSAAQRLRDRPLEVLLQVSIDGDTARGGADPGGDLWELADFVAGAEGLRLGGVMAVAPREWEPSKAFGALADIAARLRADHPDATVVSAGMSGDLEAAVAHGATHVRIGTSLLGMRNTLR</sequence>
<evidence type="ECO:0000259" key="5">
    <source>
        <dbReference type="Pfam" id="PF01168"/>
    </source>
</evidence>
<dbReference type="PIRSF" id="PIRSF004848">
    <property type="entry name" value="YBL036c_PLPDEIII"/>
    <property type="match status" value="1"/>
</dbReference>
<proteinExistence type="inferred from homology"/>
<name>A0A919SQB9_9ACTN</name>
<dbReference type="CDD" id="cd00635">
    <property type="entry name" value="PLPDE_III_YBL036c_like"/>
    <property type="match status" value="1"/>
</dbReference>
<keyword evidence="7" id="KW-1185">Reference proteome</keyword>
<dbReference type="AlphaFoldDB" id="A0A919SQB9"/>
<feature type="domain" description="Alanine racemase N-terminal" evidence="5">
    <location>
        <begin position="33"/>
        <end position="232"/>
    </location>
</feature>
<comment type="function">
    <text evidence="2">Pyridoxal 5'-phosphate (PLP)-binding protein, which is involved in PLP homeostasis.</text>
</comment>
<comment type="caution">
    <text evidence="6">The sequence shown here is derived from an EMBL/GenBank/DDBJ whole genome shotgun (WGS) entry which is preliminary data.</text>
</comment>
<dbReference type="RefSeq" id="WP_212999084.1">
    <property type="nucleotide sequence ID" value="NZ_BAAATW010000014.1"/>
</dbReference>
<evidence type="ECO:0000256" key="4">
    <source>
        <dbReference type="RuleBase" id="RU004514"/>
    </source>
</evidence>
<dbReference type="EMBL" id="BOQP01000022">
    <property type="protein sequence ID" value="GIM75128.1"/>
    <property type="molecule type" value="Genomic_DNA"/>
</dbReference>
<dbReference type="PROSITE" id="PS01211">
    <property type="entry name" value="UPF0001"/>
    <property type="match status" value="1"/>
</dbReference>
<dbReference type="NCBIfam" id="TIGR00044">
    <property type="entry name" value="YggS family pyridoxal phosphate-dependent enzyme"/>
    <property type="match status" value="1"/>
</dbReference>
<accession>A0A919SQB9</accession>
<dbReference type="SUPFAM" id="SSF51419">
    <property type="entry name" value="PLP-binding barrel"/>
    <property type="match status" value="1"/>
</dbReference>
<dbReference type="Pfam" id="PF01168">
    <property type="entry name" value="Ala_racemase_N"/>
    <property type="match status" value="1"/>
</dbReference>
<evidence type="ECO:0000313" key="6">
    <source>
        <dbReference type="EMBL" id="GIM75128.1"/>
    </source>
</evidence>
<dbReference type="PANTHER" id="PTHR10146:SF14">
    <property type="entry name" value="PYRIDOXAL PHOSPHATE HOMEOSTASIS PROTEIN"/>
    <property type="match status" value="1"/>
</dbReference>
<dbReference type="Gene3D" id="3.20.20.10">
    <property type="entry name" value="Alanine racemase"/>
    <property type="match status" value="1"/>
</dbReference>
<dbReference type="InterPro" id="IPR011078">
    <property type="entry name" value="PyrdxlP_homeostasis"/>
</dbReference>
<evidence type="ECO:0000256" key="2">
    <source>
        <dbReference type="HAMAP-Rule" id="MF_02087"/>
    </source>
</evidence>
<dbReference type="InterPro" id="IPR029066">
    <property type="entry name" value="PLP-binding_barrel"/>
</dbReference>
<keyword evidence="1 2" id="KW-0663">Pyridoxal phosphate</keyword>
<dbReference type="Proteomes" id="UP000680865">
    <property type="component" value="Unassembled WGS sequence"/>
</dbReference>
<organism evidence="6 7">
    <name type="scientific">Winogradskya consettensis</name>
    <dbReference type="NCBI Taxonomy" id="113560"/>
    <lineage>
        <taxon>Bacteria</taxon>
        <taxon>Bacillati</taxon>
        <taxon>Actinomycetota</taxon>
        <taxon>Actinomycetes</taxon>
        <taxon>Micromonosporales</taxon>
        <taxon>Micromonosporaceae</taxon>
        <taxon>Winogradskya</taxon>
    </lineage>
</organism>
<reference evidence="6" key="1">
    <citation type="submission" date="2021-03" db="EMBL/GenBank/DDBJ databases">
        <title>Whole genome shotgun sequence of Actinoplanes consettensis NBRC 14913.</title>
        <authorList>
            <person name="Komaki H."/>
            <person name="Tamura T."/>
        </authorList>
    </citation>
    <scope>NUCLEOTIDE SEQUENCE</scope>
    <source>
        <strain evidence="6">NBRC 14913</strain>
    </source>
</reference>